<dbReference type="AlphaFoldDB" id="I0Z992"/>
<organism evidence="1 2">
    <name type="scientific">Coccomyxa subellipsoidea (strain C-169)</name>
    <name type="common">Green microalga</name>
    <dbReference type="NCBI Taxonomy" id="574566"/>
    <lineage>
        <taxon>Eukaryota</taxon>
        <taxon>Viridiplantae</taxon>
        <taxon>Chlorophyta</taxon>
        <taxon>core chlorophytes</taxon>
        <taxon>Trebouxiophyceae</taxon>
        <taxon>Trebouxiophyceae incertae sedis</taxon>
        <taxon>Coccomyxaceae</taxon>
        <taxon>Coccomyxa</taxon>
        <taxon>Coccomyxa subellipsoidea</taxon>
    </lineage>
</organism>
<dbReference type="Proteomes" id="UP000007264">
    <property type="component" value="Unassembled WGS sequence"/>
</dbReference>
<gene>
    <name evidence="1" type="ORF">COCSUDRAFT_31951</name>
</gene>
<reference evidence="1 2" key="1">
    <citation type="journal article" date="2012" name="Genome Biol.">
        <title>The genome of the polar eukaryotic microalga coccomyxa subellipsoidea reveals traits of cold adaptation.</title>
        <authorList>
            <person name="Blanc G."/>
            <person name="Agarkova I."/>
            <person name="Grimwood J."/>
            <person name="Kuo A."/>
            <person name="Brueggeman A."/>
            <person name="Dunigan D."/>
            <person name="Gurnon J."/>
            <person name="Ladunga I."/>
            <person name="Lindquist E."/>
            <person name="Lucas S."/>
            <person name="Pangilinan J."/>
            <person name="Proschold T."/>
            <person name="Salamov A."/>
            <person name="Schmutz J."/>
            <person name="Weeks D."/>
            <person name="Yamada T."/>
            <person name="Claverie J.M."/>
            <person name="Grigoriev I."/>
            <person name="Van Etten J."/>
            <person name="Lomsadze A."/>
            <person name="Borodovsky M."/>
        </authorList>
    </citation>
    <scope>NUCLEOTIDE SEQUENCE [LARGE SCALE GENOMIC DNA]</scope>
    <source>
        <strain evidence="1 2">C-169</strain>
    </source>
</reference>
<evidence type="ECO:0000313" key="1">
    <source>
        <dbReference type="EMBL" id="EIE27211.1"/>
    </source>
</evidence>
<accession>I0Z992</accession>
<evidence type="ECO:0000313" key="2">
    <source>
        <dbReference type="Proteomes" id="UP000007264"/>
    </source>
</evidence>
<dbReference type="KEGG" id="csl:COCSUDRAFT_31951"/>
<name>I0Z992_COCSC</name>
<protein>
    <submittedName>
        <fullName evidence="1">Uncharacterized protein</fullName>
    </submittedName>
</protein>
<proteinExistence type="predicted"/>
<dbReference type="EMBL" id="AGSI01000001">
    <property type="protein sequence ID" value="EIE27211.1"/>
    <property type="molecule type" value="Genomic_DNA"/>
</dbReference>
<keyword evidence="2" id="KW-1185">Reference proteome</keyword>
<comment type="caution">
    <text evidence="1">The sequence shown here is derived from an EMBL/GenBank/DDBJ whole genome shotgun (WGS) entry which is preliminary data.</text>
</comment>
<dbReference type="RefSeq" id="XP_005651755.1">
    <property type="nucleotide sequence ID" value="XM_005651698.1"/>
</dbReference>
<dbReference type="GeneID" id="17045226"/>
<sequence length="65" mass="6707">MHAACFYAVGVHDTPTPPLSTFGKANTQPLIPSVSLSGNPGLQSCPSPISPAFLELLGYPPRGTV</sequence>